<evidence type="ECO:0000313" key="5">
    <source>
        <dbReference type="EMBL" id="KJH72512.1"/>
    </source>
</evidence>
<keyword evidence="6" id="KW-1185">Reference proteome</keyword>
<dbReference type="InterPro" id="IPR036265">
    <property type="entry name" value="HIT-like_sf"/>
</dbReference>
<dbReference type="CDD" id="cd01276">
    <property type="entry name" value="PKCI_related"/>
    <property type="match status" value="1"/>
</dbReference>
<reference evidence="5 6" key="1">
    <citation type="submission" date="2015-02" db="EMBL/GenBank/DDBJ databases">
        <title>Draft genome of a novel marine cyanobacterium (Chroococcales) isolated from South Atlantic Ocean.</title>
        <authorList>
            <person name="Rigonato J."/>
            <person name="Alvarenga D.O."/>
            <person name="Branco L.H."/>
            <person name="Varani A.M."/>
            <person name="Brandini F.P."/>
            <person name="Fiore M.F."/>
        </authorList>
    </citation>
    <scope>NUCLEOTIDE SEQUENCE [LARGE SCALE GENOMIC DNA]</scope>
    <source>
        <strain evidence="5 6">CENA595</strain>
    </source>
</reference>
<dbReference type="PROSITE" id="PS00892">
    <property type="entry name" value="HIT_1"/>
    <property type="match status" value="1"/>
</dbReference>
<name>A0A0D8ZVU6_9CYAN</name>
<dbReference type="InterPro" id="IPR019808">
    <property type="entry name" value="Histidine_triad_CS"/>
</dbReference>
<protein>
    <submittedName>
        <fullName evidence="5">Zinc-binding protein</fullName>
    </submittedName>
</protein>
<evidence type="ECO:0000313" key="6">
    <source>
        <dbReference type="Proteomes" id="UP000032452"/>
    </source>
</evidence>
<dbReference type="STRING" id="1618023.UH38_07080"/>
<dbReference type="Proteomes" id="UP000032452">
    <property type="component" value="Unassembled WGS sequence"/>
</dbReference>
<organism evidence="5 6">
    <name type="scientific">Aliterella atlantica CENA595</name>
    <dbReference type="NCBI Taxonomy" id="1618023"/>
    <lineage>
        <taxon>Bacteria</taxon>
        <taxon>Bacillati</taxon>
        <taxon>Cyanobacteriota</taxon>
        <taxon>Cyanophyceae</taxon>
        <taxon>Chroococcidiopsidales</taxon>
        <taxon>Aliterellaceae</taxon>
        <taxon>Aliterella</taxon>
    </lineage>
</organism>
<dbReference type="PRINTS" id="PR00332">
    <property type="entry name" value="HISTRIAD"/>
</dbReference>
<evidence type="ECO:0000256" key="1">
    <source>
        <dbReference type="PIRSR" id="PIRSR601310-1"/>
    </source>
</evidence>
<proteinExistence type="predicted"/>
<sequence length="116" mass="12919">MSESTETIFNKIIRREIPADIVYEDDLAIAFKDIHPQAPVHILIIPKKPIKSLVQAQAEDINLMGHLLLTARRVALQAGLNNGYRVVINTDDDGGQTVNHIHLHLLGGRQMTWPPG</sequence>
<feature type="domain" description="HIT" evidence="4">
    <location>
        <begin position="8"/>
        <end position="116"/>
    </location>
</feature>
<gene>
    <name evidence="5" type="ORF">UH38_07080</name>
</gene>
<dbReference type="Gene3D" id="3.30.428.10">
    <property type="entry name" value="HIT-like"/>
    <property type="match status" value="1"/>
</dbReference>
<dbReference type="PANTHER" id="PTHR23089">
    <property type="entry name" value="HISTIDINE TRIAD HIT PROTEIN"/>
    <property type="match status" value="1"/>
</dbReference>
<dbReference type="RefSeq" id="WP_045053933.1">
    <property type="nucleotide sequence ID" value="NZ_CAWMDP010000032.1"/>
</dbReference>
<dbReference type="Pfam" id="PF01230">
    <property type="entry name" value="HIT"/>
    <property type="match status" value="1"/>
</dbReference>
<dbReference type="AlphaFoldDB" id="A0A0D8ZVU6"/>
<evidence type="ECO:0000259" key="4">
    <source>
        <dbReference type="PROSITE" id="PS51084"/>
    </source>
</evidence>
<dbReference type="OrthoDB" id="9784774at2"/>
<dbReference type="InterPro" id="IPR001310">
    <property type="entry name" value="Histidine_triad_HIT"/>
</dbReference>
<evidence type="ECO:0000256" key="2">
    <source>
        <dbReference type="PIRSR" id="PIRSR601310-3"/>
    </source>
</evidence>
<dbReference type="InterPro" id="IPR011146">
    <property type="entry name" value="HIT-like"/>
</dbReference>
<dbReference type="SUPFAM" id="SSF54197">
    <property type="entry name" value="HIT-like"/>
    <property type="match status" value="1"/>
</dbReference>
<dbReference type="EMBL" id="JYON01000005">
    <property type="protein sequence ID" value="KJH72512.1"/>
    <property type="molecule type" value="Genomic_DNA"/>
</dbReference>
<accession>A0A0D8ZVU6</accession>
<dbReference type="GO" id="GO:0003824">
    <property type="term" value="F:catalytic activity"/>
    <property type="evidence" value="ECO:0007669"/>
    <property type="project" value="InterPro"/>
</dbReference>
<feature type="active site" description="Tele-AMP-histidine intermediate" evidence="1">
    <location>
        <position position="102"/>
    </location>
</feature>
<evidence type="ECO:0000256" key="3">
    <source>
        <dbReference type="PROSITE-ProRule" id="PRU00464"/>
    </source>
</evidence>
<feature type="short sequence motif" description="Histidine triad motif" evidence="2 3">
    <location>
        <begin position="100"/>
        <end position="104"/>
    </location>
</feature>
<dbReference type="PROSITE" id="PS51084">
    <property type="entry name" value="HIT_2"/>
    <property type="match status" value="1"/>
</dbReference>
<comment type="caution">
    <text evidence="5">The sequence shown here is derived from an EMBL/GenBank/DDBJ whole genome shotgun (WGS) entry which is preliminary data.</text>
</comment>
<dbReference type="FunFam" id="3.30.428.10:FF:000005">
    <property type="entry name" value="Histidine triad nucleotide-binding protein 1"/>
    <property type="match status" value="1"/>
</dbReference>